<reference evidence="1 2" key="1">
    <citation type="submission" date="2019-07" db="EMBL/GenBank/DDBJ databases">
        <authorList>
            <person name="Zhao L.H."/>
        </authorList>
    </citation>
    <scope>NUCLEOTIDE SEQUENCE [LARGE SCALE GENOMIC DNA]</scope>
    <source>
        <strain evidence="1 2">Co35</strain>
    </source>
</reference>
<dbReference type="Pfam" id="PF11662">
    <property type="entry name" value="DUF3263"/>
    <property type="match status" value="1"/>
</dbReference>
<comment type="caution">
    <text evidence="1">The sequence shown here is derived from an EMBL/GenBank/DDBJ whole genome shotgun (WGS) entry which is preliminary data.</text>
</comment>
<sequence length="76" mass="9007">MHDLTRAVLTHESRVHPATPLGAREAAIREQLEISPVRYHQFLNRALDDPEAEREFPMLVRRLRRLRDGRLRRRSA</sequence>
<gene>
    <name evidence="1" type="ORF">FNM00_00710</name>
</gene>
<name>A0A554SP63_9ACTN</name>
<accession>A0A554SP63</accession>
<protein>
    <submittedName>
        <fullName evidence="1">DUF3263 domain-containing protein</fullName>
    </submittedName>
</protein>
<dbReference type="EMBL" id="VLNT01000001">
    <property type="protein sequence ID" value="TSD68151.1"/>
    <property type="molecule type" value="Genomic_DNA"/>
</dbReference>
<keyword evidence="2" id="KW-1185">Reference proteome</keyword>
<proteinExistence type="predicted"/>
<evidence type="ECO:0000313" key="1">
    <source>
        <dbReference type="EMBL" id="TSD68151.1"/>
    </source>
</evidence>
<dbReference type="OrthoDB" id="3268863at2"/>
<dbReference type="InterPro" id="IPR021678">
    <property type="entry name" value="DUF3263"/>
</dbReference>
<evidence type="ECO:0000313" key="2">
    <source>
        <dbReference type="Proteomes" id="UP000316988"/>
    </source>
</evidence>
<organism evidence="1 2">
    <name type="scientific">Aeromicrobium piscarium</name>
    <dbReference type="NCBI Taxonomy" id="2590901"/>
    <lineage>
        <taxon>Bacteria</taxon>
        <taxon>Bacillati</taxon>
        <taxon>Actinomycetota</taxon>
        <taxon>Actinomycetes</taxon>
        <taxon>Propionibacteriales</taxon>
        <taxon>Nocardioidaceae</taxon>
        <taxon>Aeromicrobium</taxon>
    </lineage>
</organism>
<dbReference type="AlphaFoldDB" id="A0A554SP63"/>
<dbReference type="RefSeq" id="WP_143911099.1">
    <property type="nucleotide sequence ID" value="NZ_VLNT01000001.1"/>
</dbReference>
<dbReference type="Proteomes" id="UP000316988">
    <property type="component" value="Unassembled WGS sequence"/>
</dbReference>